<dbReference type="InterPro" id="IPR004090">
    <property type="entry name" value="Chemotax_Me-accpt_rcpt"/>
</dbReference>
<reference evidence="7 8" key="1">
    <citation type="submission" date="2019-06" db="EMBL/GenBank/DDBJ databases">
        <authorList>
            <person name="Rodrigo-Torres L."/>
            <person name="Arahal R. D."/>
            <person name="Lucena T."/>
        </authorList>
    </citation>
    <scope>NUCLEOTIDE SEQUENCE [LARGE SCALE GENOMIC DNA]</scope>
    <source>
        <strain evidence="7 8">SB0023/3</strain>
    </source>
</reference>
<dbReference type="Pfam" id="PF12729">
    <property type="entry name" value="4HB_MCP_1"/>
    <property type="match status" value="1"/>
</dbReference>
<keyword evidence="1 3" id="KW-0807">Transducer</keyword>
<evidence type="ECO:0000313" key="7">
    <source>
        <dbReference type="EMBL" id="VUD73937.1"/>
    </source>
</evidence>
<dbReference type="EMBL" id="CABFPH010000093">
    <property type="protein sequence ID" value="VUD73937.1"/>
    <property type="molecule type" value="Genomic_DNA"/>
</dbReference>
<dbReference type="PANTHER" id="PTHR32089">
    <property type="entry name" value="METHYL-ACCEPTING CHEMOTAXIS PROTEIN MCPB"/>
    <property type="match status" value="1"/>
</dbReference>
<dbReference type="PROSITE" id="PS50111">
    <property type="entry name" value="CHEMOTAXIS_TRANSDUC_2"/>
    <property type="match status" value="1"/>
</dbReference>
<feature type="transmembrane region" description="Helical" evidence="4">
    <location>
        <begin position="190"/>
        <end position="211"/>
    </location>
</feature>
<sequence>MSLSSLSIRAKLIAAFGVLTVFILGLGLVGLTSTQAMRAEALEVETNWLPSVRALGNIDTQSARLNGVLLRHTQATDPKLVETIEKDLVRFGKRVDDERAAYEPLIASAEERTLYETYRAAVQAFEAERQVVLELSRKGLKAEAFAYYEANGILPRRAMSMALENLIAFNNAGAAKAEARSLSTYETARSLAIAGIVSGLILSILLAGLIIRGISTGIGSVVTPMQALAGGDLAVAIPHRGERTEIGRIADAIQVFKDGLIRMRALETESAEARAGAEAQRKAAMREMAGRFEAAVGGIVGLVAASATELQATAQGMAGAASETAGQSSGAAAAAEQASANVGTVAAAAEELGSSVQEIGRQVSGSADLAQNAADEAARTAGLVQALASATSRIGDVVSLISGIAGQTNLLALNATIEAARAGEAGRGFAVVAAEVKELANQTAKATEEIAAQIGQIQGTTAEAVGAIGGIADRIQEISRVATAIAVSVEEQGAATQEIVRNVAQAATGTAEVTSNIAGVAGAAERTGLSARQVLDASSELSRQAERLSGEVGEFLATVKAA</sequence>
<feature type="domain" description="HAMP" evidence="6">
    <location>
        <begin position="212"/>
        <end position="265"/>
    </location>
</feature>
<dbReference type="PROSITE" id="PS50885">
    <property type="entry name" value="HAMP"/>
    <property type="match status" value="1"/>
</dbReference>
<dbReference type="PRINTS" id="PR00260">
    <property type="entry name" value="CHEMTRNSDUCR"/>
</dbReference>
<dbReference type="InterPro" id="IPR004089">
    <property type="entry name" value="MCPsignal_dom"/>
</dbReference>
<dbReference type="SMART" id="SM00304">
    <property type="entry name" value="HAMP"/>
    <property type="match status" value="1"/>
</dbReference>
<dbReference type="GO" id="GO:0006935">
    <property type="term" value="P:chemotaxis"/>
    <property type="evidence" value="ECO:0007669"/>
    <property type="project" value="InterPro"/>
</dbReference>
<evidence type="ECO:0000313" key="8">
    <source>
        <dbReference type="Proteomes" id="UP000410984"/>
    </source>
</evidence>
<evidence type="ECO:0000256" key="2">
    <source>
        <dbReference type="ARBA" id="ARBA00029447"/>
    </source>
</evidence>
<dbReference type="Proteomes" id="UP000410984">
    <property type="component" value="Unassembled WGS sequence"/>
</dbReference>
<dbReference type="AlphaFoldDB" id="A0A509EHT3"/>
<comment type="similarity">
    <text evidence="2">Belongs to the methyl-accepting chemotaxis (MCP) protein family.</text>
</comment>
<dbReference type="RefSeq" id="WP_142585130.1">
    <property type="nucleotide sequence ID" value="NZ_CABFPH010000093.1"/>
</dbReference>
<proteinExistence type="inferred from homology"/>
<dbReference type="Pfam" id="PF00015">
    <property type="entry name" value="MCPsignal"/>
    <property type="match status" value="1"/>
</dbReference>
<organism evidence="7 8">
    <name type="scientific">Methylobacterium symbioticum</name>
    <dbReference type="NCBI Taxonomy" id="2584084"/>
    <lineage>
        <taxon>Bacteria</taxon>
        <taxon>Pseudomonadati</taxon>
        <taxon>Pseudomonadota</taxon>
        <taxon>Alphaproteobacteria</taxon>
        <taxon>Hyphomicrobiales</taxon>
        <taxon>Methylobacteriaceae</taxon>
        <taxon>Methylobacterium</taxon>
    </lineage>
</organism>
<dbReference type="Gene3D" id="6.10.340.10">
    <property type="match status" value="1"/>
</dbReference>
<dbReference type="GO" id="GO:0004888">
    <property type="term" value="F:transmembrane signaling receptor activity"/>
    <property type="evidence" value="ECO:0007669"/>
    <property type="project" value="InterPro"/>
</dbReference>
<dbReference type="GO" id="GO:0016020">
    <property type="term" value="C:membrane"/>
    <property type="evidence" value="ECO:0007669"/>
    <property type="project" value="InterPro"/>
</dbReference>
<evidence type="ECO:0000259" key="6">
    <source>
        <dbReference type="PROSITE" id="PS50885"/>
    </source>
</evidence>
<dbReference type="OrthoDB" id="3289104at2"/>
<dbReference type="Gene3D" id="1.10.287.950">
    <property type="entry name" value="Methyl-accepting chemotaxis protein"/>
    <property type="match status" value="1"/>
</dbReference>
<feature type="domain" description="Methyl-accepting transducer" evidence="5">
    <location>
        <begin position="306"/>
        <end position="542"/>
    </location>
</feature>
<name>A0A509EHT3_9HYPH</name>
<dbReference type="SMART" id="SM00283">
    <property type="entry name" value="MA"/>
    <property type="match status" value="1"/>
</dbReference>
<dbReference type="GO" id="GO:0007165">
    <property type="term" value="P:signal transduction"/>
    <property type="evidence" value="ECO:0007669"/>
    <property type="project" value="UniProtKB-KW"/>
</dbReference>
<feature type="transmembrane region" description="Helical" evidence="4">
    <location>
        <begin position="12"/>
        <end position="31"/>
    </location>
</feature>
<protein>
    <submittedName>
        <fullName evidence="7">Methyl-accepting chemotaxis protein YoaH</fullName>
    </submittedName>
</protein>
<dbReference type="InterPro" id="IPR024478">
    <property type="entry name" value="HlyB_4HB_MCP"/>
</dbReference>
<evidence type="ECO:0000256" key="1">
    <source>
        <dbReference type="ARBA" id="ARBA00023224"/>
    </source>
</evidence>
<keyword evidence="4" id="KW-0472">Membrane</keyword>
<evidence type="ECO:0000259" key="5">
    <source>
        <dbReference type="PROSITE" id="PS50111"/>
    </source>
</evidence>
<keyword evidence="8" id="KW-1185">Reference proteome</keyword>
<keyword evidence="4" id="KW-0812">Transmembrane</keyword>
<evidence type="ECO:0000256" key="3">
    <source>
        <dbReference type="PROSITE-ProRule" id="PRU00284"/>
    </source>
</evidence>
<dbReference type="SUPFAM" id="SSF58104">
    <property type="entry name" value="Methyl-accepting chemotaxis protein (MCP) signaling domain"/>
    <property type="match status" value="1"/>
</dbReference>
<dbReference type="PANTHER" id="PTHR32089:SF112">
    <property type="entry name" value="LYSOZYME-LIKE PROTEIN-RELATED"/>
    <property type="match status" value="1"/>
</dbReference>
<gene>
    <name evidence="7" type="primary">yoaH_5</name>
    <name evidence="7" type="ORF">MET9862_04559</name>
</gene>
<accession>A0A509EHT3</accession>
<dbReference type="InterPro" id="IPR003660">
    <property type="entry name" value="HAMP_dom"/>
</dbReference>
<evidence type="ECO:0000256" key="4">
    <source>
        <dbReference type="SAM" id="Phobius"/>
    </source>
</evidence>
<keyword evidence="4" id="KW-1133">Transmembrane helix</keyword>